<name>A0A9J6BR50_POLVA</name>
<sequence length="116" mass="13739">MSQNSDKNKKDDKTDRRNASNSTKTNLRDLQMSVVEKRKQVPKKIEELYKSHQKAIIEQLKSIEKFGVLDEDENKNEFKRTSSIYNFEKPPDTSQRLIELNKRLDVLHKVKKTFDN</sequence>
<keyword evidence="3" id="KW-1185">Reference proteome</keyword>
<evidence type="ECO:0000313" key="2">
    <source>
        <dbReference type="EMBL" id="KAG5671854.1"/>
    </source>
</evidence>
<dbReference type="EMBL" id="JADBJN010000003">
    <property type="protein sequence ID" value="KAG5671854.1"/>
    <property type="molecule type" value="Genomic_DNA"/>
</dbReference>
<gene>
    <name evidence="2" type="ORF">PVAND_002027</name>
</gene>
<dbReference type="Proteomes" id="UP001107558">
    <property type="component" value="Chromosome 3"/>
</dbReference>
<evidence type="ECO:0000313" key="3">
    <source>
        <dbReference type="Proteomes" id="UP001107558"/>
    </source>
</evidence>
<evidence type="ECO:0000256" key="1">
    <source>
        <dbReference type="SAM" id="MobiDB-lite"/>
    </source>
</evidence>
<protein>
    <submittedName>
        <fullName evidence="2">Uncharacterized protein</fullName>
    </submittedName>
</protein>
<accession>A0A9J6BR50</accession>
<feature type="compositionally biased region" description="Basic and acidic residues" evidence="1">
    <location>
        <begin position="1"/>
        <end position="18"/>
    </location>
</feature>
<reference evidence="2" key="1">
    <citation type="submission" date="2021-03" db="EMBL/GenBank/DDBJ databases">
        <title>Chromosome level genome of the anhydrobiotic midge Polypedilum vanderplanki.</title>
        <authorList>
            <person name="Yoshida Y."/>
            <person name="Kikawada T."/>
            <person name="Gusev O."/>
        </authorList>
    </citation>
    <scope>NUCLEOTIDE SEQUENCE</scope>
    <source>
        <strain evidence="2">NIAS01</strain>
        <tissue evidence="2">Whole body or cell culture</tissue>
    </source>
</reference>
<comment type="caution">
    <text evidence="2">The sequence shown here is derived from an EMBL/GenBank/DDBJ whole genome shotgun (WGS) entry which is preliminary data.</text>
</comment>
<proteinExistence type="predicted"/>
<feature type="region of interest" description="Disordered" evidence="1">
    <location>
        <begin position="1"/>
        <end position="32"/>
    </location>
</feature>
<dbReference type="AlphaFoldDB" id="A0A9J6BR50"/>
<organism evidence="2 3">
    <name type="scientific">Polypedilum vanderplanki</name>
    <name type="common">Sleeping chironomid midge</name>
    <dbReference type="NCBI Taxonomy" id="319348"/>
    <lineage>
        <taxon>Eukaryota</taxon>
        <taxon>Metazoa</taxon>
        <taxon>Ecdysozoa</taxon>
        <taxon>Arthropoda</taxon>
        <taxon>Hexapoda</taxon>
        <taxon>Insecta</taxon>
        <taxon>Pterygota</taxon>
        <taxon>Neoptera</taxon>
        <taxon>Endopterygota</taxon>
        <taxon>Diptera</taxon>
        <taxon>Nematocera</taxon>
        <taxon>Chironomoidea</taxon>
        <taxon>Chironomidae</taxon>
        <taxon>Chironominae</taxon>
        <taxon>Polypedilum</taxon>
        <taxon>Polypedilum</taxon>
    </lineage>
</organism>